<evidence type="ECO:0000313" key="1">
    <source>
        <dbReference type="EMBL" id="GIX80612.1"/>
    </source>
</evidence>
<sequence length="138" mass="16500">MRILGREWIPSLTWRPYGIRVLMVPYRFRYELGKNLDRFSRTIGWKRRFLKYGETCQMQDCRKTMLHFVFLLLYSSYDFSDENIQNKYCIMAWLVLELVDLSLNKEPIFGFEEVKGGCEHIYTMSDKLQTVVESVGAM</sequence>
<organism evidence="1 2">
    <name type="scientific">Caerostris extrusa</name>
    <name type="common">Bark spider</name>
    <name type="synonym">Caerostris bankana</name>
    <dbReference type="NCBI Taxonomy" id="172846"/>
    <lineage>
        <taxon>Eukaryota</taxon>
        <taxon>Metazoa</taxon>
        <taxon>Ecdysozoa</taxon>
        <taxon>Arthropoda</taxon>
        <taxon>Chelicerata</taxon>
        <taxon>Arachnida</taxon>
        <taxon>Araneae</taxon>
        <taxon>Araneomorphae</taxon>
        <taxon>Entelegynae</taxon>
        <taxon>Araneoidea</taxon>
        <taxon>Araneidae</taxon>
        <taxon>Caerostris</taxon>
    </lineage>
</organism>
<protein>
    <submittedName>
        <fullName evidence="1">Uncharacterized protein</fullName>
    </submittedName>
</protein>
<dbReference type="EMBL" id="BPLR01003050">
    <property type="protein sequence ID" value="GIX80612.1"/>
    <property type="molecule type" value="Genomic_DNA"/>
</dbReference>
<keyword evidence="2" id="KW-1185">Reference proteome</keyword>
<gene>
    <name evidence="1" type="ORF">CEXT_685751</name>
</gene>
<dbReference type="AlphaFoldDB" id="A0AAV4N7D8"/>
<reference evidence="1 2" key="1">
    <citation type="submission" date="2021-06" db="EMBL/GenBank/DDBJ databases">
        <title>Caerostris extrusa draft genome.</title>
        <authorList>
            <person name="Kono N."/>
            <person name="Arakawa K."/>
        </authorList>
    </citation>
    <scope>NUCLEOTIDE SEQUENCE [LARGE SCALE GENOMIC DNA]</scope>
</reference>
<evidence type="ECO:0000313" key="2">
    <source>
        <dbReference type="Proteomes" id="UP001054945"/>
    </source>
</evidence>
<comment type="caution">
    <text evidence="1">The sequence shown here is derived from an EMBL/GenBank/DDBJ whole genome shotgun (WGS) entry which is preliminary data.</text>
</comment>
<dbReference type="Proteomes" id="UP001054945">
    <property type="component" value="Unassembled WGS sequence"/>
</dbReference>
<accession>A0AAV4N7D8</accession>
<name>A0AAV4N7D8_CAEEX</name>
<proteinExistence type="predicted"/>